<dbReference type="Proteomes" id="UP000192478">
    <property type="component" value="Chromosome"/>
</dbReference>
<name>A0AAC9RN20_9CLOT</name>
<accession>A0AAC9RN20</accession>
<protein>
    <submittedName>
        <fullName evidence="1">Uncharacterized protein</fullName>
    </submittedName>
</protein>
<proteinExistence type="predicted"/>
<dbReference type="RefSeq" id="WP_156778807.1">
    <property type="nucleotide sequence ID" value="NZ_CP017603.1"/>
</dbReference>
<dbReference type="EMBL" id="CP020559">
    <property type="protein sequence ID" value="ARE87260.1"/>
    <property type="molecule type" value="Genomic_DNA"/>
</dbReference>
<evidence type="ECO:0000313" key="1">
    <source>
        <dbReference type="EMBL" id="ARE87260.1"/>
    </source>
</evidence>
<gene>
    <name evidence="1" type="ORF">CLFO_16590</name>
</gene>
<evidence type="ECO:0000313" key="2">
    <source>
        <dbReference type="Proteomes" id="UP000192478"/>
    </source>
</evidence>
<organism evidence="1 2">
    <name type="scientific">Clostridium formicaceticum</name>
    <dbReference type="NCBI Taxonomy" id="1497"/>
    <lineage>
        <taxon>Bacteria</taxon>
        <taxon>Bacillati</taxon>
        <taxon>Bacillota</taxon>
        <taxon>Clostridia</taxon>
        <taxon>Eubacteriales</taxon>
        <taxon>Clostridiaceae</taxon>
        <taxon>Clostridium</taxon>
    </lineage>
</organism>
<dbReference type="AlphaFoldDB" id="A0AAC9RN20"/>
<reference evidence="1 2" key="1">
    <citation type="submission" date="2017-03" db="EMBL/GenBank/DDBJ databases">
        <title>Complete sequence of Clostridium formicaceticum DSM 92.</title>
        <authorList>
            <person name="Poehlein A."/>
            <person name="Karl M."/>
            <person name="Bengelsdorf F.R."/>
            <person name="Duerre P."/>
            <person name="Daniel R."/>
        </authorList>
    </citation>
    <scope>NUCLEOTIDE SEQUENCE [LARGE SCALE GENOMIC DNA]</scope>
    <source>
        <strain evidence="1 2">DSM 92</strain>
    </source>
</reference>
<sequence length="51" mass="5662">MIFKILNKIKDIVSTIAKKIEDIESKPSMLLWDVLGTFSRALAMAGIKILG</sequence>